<proteinExistence type="predicted"/>
<name>A0ABU2Q4W5_9ACTN</name>
<keyword evidence="3" id="KW-1185">Reference proteome</keyword>
<dbReference type="EMBL" id="JAVRFA010000052">
    <property type="protein sequence ID" value="MDT0398555.1"/>
    <property type="molecule type" value="Genomic_DNA"/>
</dbReference>
<comment type="caution">
    <text evidence="2">The sequence shown here is derived from an EMBL/GenBank/DDBJ whole genome shotgun (WGS) entry which is preliminary data.</text>
</comment>
<keyword evidence="1" id="KW-0812">Transmembrane</keyword>
<evidence type="ECO:0000256" key="1">
    <source>
        <dbReference type="SAM" id="Phobius"/>
    </source>
</evidence>
<dbReference type="Proteomes" id="UP001183881">
    <property type="component" value="Unassembled WGS sequence"/>
</dbReference>
<protein>
    <submittedName>
        <fullName evidence="2">Uncharacterized protein</fullName>
    </submittedName>
</protein>
<organism evidence="2 3">
    <name type="scientific">Streptomyces edwardsiae</name>
    <dbReference type="NCBI Taxonomy" id="3075527"/>
    <lineage>
        <taxon>Bacteria</taxon>
        <taxon>Bacillati</taxon>
        <taxon>Actinomycetota</taxon>
        <taxon>Actinomycetes</taxon>
        <taxon>Kitasatosporales</taxon>
        <taxon>Streptomycetaceae</taxon>
        <taxon>Streptomyces</taxon>
    </lineage>
</organism>
<keyword evidence="1" id="KW-1133">Transmembrane helix</keyword>
<evidence type="ECO:0000313" key="3">
    <source>
        <dbReference type="Proteomes" id="UP001183881"/>
    </source>
</evidence>
<accession>A0ABU2Q4W5</accession>
<sequence length="60" mass="6343">MPLFHTLMGLGELSLGLLAQTRLGPLGVALLFFLGVWIRARRDGPAVGAAVVLTVLMIQA</sequence>
<evidence type="ECO:0000313" key="2">
    <source>
        <dbReference type="EMBL" id="MDT0398555.1"/>
    </source>
</evidence>
<gene>
    <name evidence="2" type="ORF">RM705_28220</name>
</gene>
<feature type="transmembrane region" description="Helical" evidence="1">
    <location>
        <begin position="20"/>
        <end position="38"/>
    </location>
</feature>
<reference evidence="3" key="1">
    <citation type="submission" date="2023-07" db="EMBL/GenBank/DDBJ databases">
        <title>30 novel species of actinomycetes from the DSMZ collection.</title>
        <authorList>
            <person name="Nouioui I."/>
        </authorList>
    </citation>
    <scope>NUCLEOTIDE SEQUENCE [LARGE SCALE GENOMIC DNA]</scope>
    <source>
        <strain evidence="3">DSM 41636</strain>
    </source>
</reference>
<keyword evidence="1" id="KW-0472">Membrane</keyword>
<dbReference type="RefSeq" id="WP_311647520.1">
    <property type="nucleotide sequence ID" value="NZ_JAVRFA010000052.1"/>
</dbReference>